<dbReference type="EMBL" id="BQNB010012131">
    <property type="protein sequence ID" value="GJS99620.1"/>
    <property type="molecule type" value="Genomic_DNA"/>
</dbReference>
<organism evidence="3 4">
    <name type="scientific">Tanacetum coccineum</name>
    <dbReference type="NCBI Taxonomy" id="301880"/>
    <lineage>
        <taxon>Eukaryota</taxon>
        <taxon>Viridiplantae</taxon>
        <taxon>Streptophyta</taxon>
        <taxon>Embryophyta</taxon>
        <taxon>Tracheophyta</taxon>
        <taxon>Spermatophyta</taxon>
        <taxon>Magnoliopsida</taxon>
        <taxon>eudicotyledons</taxon>
        <taxon>Gunneridae</taxon>
        <taxon>Pentapetalae</taxon>
        <taxon>asterids</taxon>
        <taxon>campanulids</taxon>
        <taxon>Asterales</taxon>
        <taxon>Asteraceae</taxon>
        <taxon>Asteroideae</taxon>
        <taxon>Anthemideae</taxon>
        <taxon>Anthemidinae</taxon>
        <taxon>Tanacetum</taxon>
    </lineage>
</organism>
<reference evidence="3" key="2">
    <citation type="submission" date="2022-01" db="EMBL/GenBank/DDBJ databases">
        <authorList>
            <person name="Yamashiro T."/>
            <person name="Shiraishi A."/>
            <person name="Satake H."/>
            <person name="Nakayama K."/>
        </authorList>
    </citation>
    <scope>NUCLEOTIDE SEQUENCE</scope>
</reference>
<gene>
    <name evidence="3" type="ORF">Tco_0820790</name>
</gene>
<name>A0ABQ5ABB0_9ASTR</name>
<reference evidence="3" key="1">
    <citation type="journal article" date="2022" name="Int. J. Mol. Sci.">
        <title>Draft Genome of Tanacetum Coccineum: Genomic Comparison of Closely Related Tanacetum-Family Plants.</title>
        <authorList>
            <person name="Yamashiro T."/>
            <person name="Shiraishi A."/>
            <person name="Nakayama K."/>
            <person name="Satake H."/>
        </authorList>
    </citation>
    <scope>NUCLEOTIDE SEQUENCE</scope>
</reference>
<evidence type="ECO:0000313" key="4">
    <source>
        <dbReference type="Proteomes" id="UP001151760"/>
    </source>
</evidence>
<feature type="coiled-coil region" evidence="1">
    <location>
        <begin position="226"/>
        <end position="253"/>
    </location>
</feature>
<evidence type="ECO:0000256" key="2">
    <source>
        <dbReference type="SAM" id="MobiDB-lite"/>
    </source>
</evidence>
<accession>A0ABQ5ABB0</accession>
<proteinExistence type="predicted"/>
<feature type="region of interest" description="Disordered" evidence="2">
    <location>
        <begin position="374"/>
        <end position="405"/>
    </location>
</feature>
<comment type="caution">
    <text evidence="3">The sequence shown here is derived from an EMBL/GenBank/DDBJ whole genome shotgun (WGS) entry which is preliminary data.</text>
</comment>
<keyword evidence="1" id="KW-0175">Coiled coil</keyword>
<evidence type="ECO:0000313" key="3">
    <source>
        <dbReference type="EMBL" id="GJS99620.1"/>
    </source>
</evidence>
<dbReference type="Proteomes" id="UP001151760">
    <property type="component" value="Unassembled WGS sequence"/>
</dbReference>
<sequence>MIDYSLWEVIKNGNAPRITKVVEGVETKIAPTTAEEKSQRRLELKARSTLFMGILNEHQLKFNSIKDAKSLLHAVEKSTSSTTRAVNIVPGATIASTQATTINSTTIDNLSDAVILSYDGSIYDWSDQAEEGPTNFALMAYSTSSNSEVSTDSNCSSSCLENVKILKEQNEQLLKDLRTSKLNSIAYKTCLESVEARLLVYKKNESVYEEDIKVLKCETHLREVAITELRRKLELAQTQKDEIQLTVENFENSSKNLSKLIDYQIVDKCKTRLGYNVVPLSYTGKFMPSKPDLSFSGLEEFVNEPIVSEPTVKKHIVKTSEAKTSTGKPKVVRKNNGALIIQDWVSNSEEEDVPQAKTEKKTVKSSFAKIEFVKPKQQQKTSRKTVNQGEHHRQNIHRPRGNQRNWNNMMSQILGSNFEMFNKACYVCGSFDHLQIDYSPSPKRNMVPKAVLMRSGLVSLTTARPVNTAQPRTIVNSARPMTNVFNKAHSTIRRPFNNKTSTKNSNFNQKVNTARPKAVLNAVKGNHVNVVKAFGN</sequence>
<keyword evidence="4" id="KW-1185">Reference proteome</keyword>
<feature type="compositionally biased region" description="Polar residues" evidence="2">
    <location>
        <begin position="376"/>
        <end position="388"/>
    </location>
</feature>
<evidence type="ECO:0000256" key="1">
    <source>
        <dbReference type="SAM" id="Coils"/>
    </source>
</evidence>
<protein>
    <submittedName>
        <fullName evidence="3">Uncharacterized protein</fullName>
    </submittedName>
</protein>